<protein>
    <submittedName>
        <fullName evidence="2">Uncharacterized protein</fullName>
    </submittedName>
</protein>
<dbReference type="Proteomes" id="UP001286456">
    <property type="component" value="Unassembled WGS sequence"/>
</dbReference>
<accession>A0AAE0IP03</accession>
<comment type="caution">
    <text evidence="2">The sequence shown here is derived from an EMBL/GenBank/DDBJ whole genome shotgun (WGS) entry which is preliminary data.</text>
</comment>
<gene>
    <name evidence="2" type="ORF">B0T19DRAFT_425138</name>
</gene>
<dbReference type="EMBL" id="JAUEPO010000003">
    <property type="protein sequence ID" value="KAK3328676.1"/>
    <property type="molecule type" value="Genomic_DNA"/>
</dbReference>
<organism evidence="2 3">
    <name type="scientific">Cercophora scortea</name>
    <dbReference type="NCBI Taxonomy" id="314031"/>
    <lineage>
        <taxon>Eukaryota</taxon>
        <taxon>Fungi</taxon>
        <taxon>Dikarya</taxon>
        <taxon>Ascomycota</taxon>
        <taxon>Pezizomycotina</taxon>
        <taxon>Sordariomycetes</taxon>
        <taxon>Sordariomycetidae</taxon>
        <taxon>Sordariales</taxon>
        <taxon>Lasiosphaeriaceae</taxon>
        <taxon>Cercophora</taxon>
    </lineage>
</organism>
<keyword evidence="3" id="KW-1185">Reference proteome</keyword>
<name>A0AAE0IP03_9PEZI</name>
<reference evidence="2" key="1">
    <citation type="journal article" date="2023" name="Mol. Phylogenet. Evol.">
        <title>Genome-scale phylogeny and comparative genomics of the fungal order Sordariales.</title>
        <authorList>
            <person name="Hensen N."/>
            <person name="Bonometti L."/>
            <person name="Westerberg I."/>
            <person name="Brannstrom I.O."/>
            <person name="Guillou S."/>
            <person name="Cros-Aarteil S."/>
            <person name="Calhoun S."/>
            <person name="Haridas S."/>
            <person name="Kuo A."/>
            <person name="Mondo S."/>
            <person name="Pangilinan J."/>
            <person name="Riley R."/>
            <person name="LaButti K."/>
            <person name="Andreopoulos B."/>
            <person name="Lipzen A."/>
            <person name="Chen C."/>
            <person name="Yan M."/>
            <person name="Daum C."/>
            <person name="Ng V."/>
            <person name="Clum A."/>
            <person name="Steindorff A."/>
            <person name="Ohm R.A."/>
            <person name="Martin F."/>
            <person name="Silar P."/>
            <person name="Natvig D.O."/>
            <person name="Lalanne C."/>
            <person name="Gautier V."/>
            <person name="Ament-Velasquez S.L."/>
            <person name="Kruys A."/>
            <person name="Hutchinson M.I."/>
            <person name="Powell A.J."/>
            <person name="Barry K."/>
            <person name="Miller A.N."/>
            <person name="Grigoriev I.V."/>
            <person name="Debuchy R."/>
            <person name="Gladieux P."/>
            <person name="Hiltunen Thoren M."/>
            <person name="Johannesson H."/>
        </authorList>
    </citation>
    <scope>NUCLEOTIDE SEQUENCE</scope>
    <source>
        <strain evidence="2">SMH4131-1</strain>
    </source>
</reference>
<evidence type="ECO:0000313" key="2">
    <source>
        <dbReference type="EMBL" id="KAK3328676.1"/>
    </source>
</evidence>
<sequence length="193" mass="21930">MAQFLKRVFSEGWNTQKPYQPPTSLSLSPRTTQTRTHVGRLRMPGFESFSHVLYRGWHVHLRPAPGTDGQLHFHVLDGDFNAVNPAIGIRWRPGLSATEGYLTAMDRHDKRQYITIGGYNLAWGVFHARGRLVHWANNEESPGEDLQGRIVDLKLCRRCTTVAPPEAENALALLRDEDPPVFLDRGSFDIKPY</sequence>
<proteinExistence type="predicted"/>
<reference evidence="2" key="2">
    <citation type="submission" date="2023-06" db="EMBL/GenBank/DDBJ databases">
        <authorList>
            <consortium name="Lawrence Berkeley National Laboratory"/>
            <person name="Haridas S."/>
            <person name="Hensen N."/>
            <person name="Bonometti L."/>
            <person name="Westerberg I."/>
            <person name="Brannstrom I.O."/>
            <person name="Guillou S."/>
            <person name="Cros-Aarteil S."/>
            <person name="Calhoun S."/>
            <person name="Kuo A."/>
            <person name="Mondo S."/>
            <person name="Pangilinan J."/>
            <person name="Riley R."/>
            <person name="Labutti K."/>
            <person name="Andreopoulos B."/>
            <person name="Lipzen A."/>
            <person name="Chen C."/>
            <person name="Yanf M."/>
            <person name="Daum C."/>
            <person name="Ng V."/>
            <person name="Clum A."/>
            <person name="Steindorff A."/>
            <person name="Ohm R."/>
            <person name="Martin F."/>
            <person name="Silar P."/>
            <person name="Natvig D."/>
            <person name="Lalanne C."/>
            <person name="Gautier V."/>
            <person name="Ament-Velasquez S.L."/>
            <person name="Kruys A."/>
            <person name="Hutchinson M.I."/>
            <person name="Powell A.J."/>
            <person name="Barry K."/>
            <person name="Miller A.N."/>
            <person name="Grigoriev I.V."/>
            <person name="Debuchy R."/>
            <person name="Gladieux P."/>
            <person name="Thoren M.H."/>
            <person name="Johannesson H."/>
        </authorList>
    </citation>
    <scope>NUCLEOTIDE SEQUENCE</scope>
    <source>
        <strain evidence="2">SMH4131-1</strain>
    </source>
</reference>
<feature type="region of interest" description="Disordered" evidence="1">
    <location>
        <begin position="15"/>
        <end position="35"/>
    </location>
</feature>
<dbReference type="AlphaFoldDB" id="A0AAE0IP03"/>
<evidence type="ECO:0000256" key="1">
    <source>
        <dbReference type="SAM" id="MobiDB-lite"/>
    </source>
</evidence>
<evidence type="ECO:0000313" key="3">
    <source>
        <dbReference type="Proteomes" id="UP001286456"/>
    </source>
</evidence>